<protein>
    <submittedName>
        <fullName evidence="1">Uncharacterized protein</fullName>
    </submittedName>
</protein>
<name>A0A9D4FM82_DREPO</name>
<gene>
    <name evidence="1" type="ORF">DPMN_151991</name>
</gene>
<dbReference type="EMBL" id="JAIWYP010000007">
    <property type="protein sequence ID" value="KAH3798392.1"/>
    <property type="molecule type" value="Genomic_DNA"/>
</dbReference>
<dbReference type="AlphaFoldDB" id="A0A9D4FM82"/>
<evidence type="ECO:0000313" key="2">
    <source>
        <dbReference type="Proteomes" id="UP000828390"/>
    </source>
</evidence>
<reference evidence="1" key="2">
    <citation type="submission" date="2020-11" db="EMBL/GenBank/DDBJ databases">
        <authorList>
            <person name="McCartney M.A."/>
            <person name="Auch B."/>
            <person name="Kono T."/>
            <person name="Mallez S."/>
            <person name="Becker A."/>
            <person name="Gohl D.M."/>
            <person name="Silverstein K.A.T."/>
            <person name="Koren S."/>
            <person name="Bechman K.B."/>
            <person name="Herman A."/>
            <person name="Abrahante J.E."/>
            <person name="Garbe J."/>
        </authorList>
    </citation>
    <scope>NUCLEOTIDE SEQUENCE</scope>
    <source>
        <strain evidence="1">Duluth1</strain>
        <tissue evidence="1">Whole animal</tissue>
    </source>
</reference>
<proteinExistence type="predicted"/>
<organism evidence="1 2">
    <name type="scientific">Dreissena polymorpha</name>
    <name type="common">Zebra mussel</name>
    <name type="synonym">Mytilus polymorpha</name>
    <dbReference type="NCBI Taxonomy" id="45954"/>
    <lineage>
        <taxon>Eukaryota</taxon>
        <taxon>Metazoa</taxon>
        <taxon>Spiralia</taxon>
        <taxon>Lophotrochozoa</taxon>
        <taxon>Mollusca</taxon>
        <taxon>Bivalvia</taxon>
        <taxon>Autobranchia</taxon>
        <taxon>Heteroconchia</taxon>
        <taxon>Euheterodonta</taxon>
        <taxon>Imparidentia</taxon>
        <taxon>Neoheterodontei</taxon>
        <taxon>Myida</taxon>
        <taxon>Dreissenoidea</taxon>
        <taxon>Dreissenidae</taxon>
        <taxon>Dreissena</taxon>
    </lineage>
</organism>
<accession>A0A9D4FM82</accession>
<dbReference type="Proteomes" id="UP000828390">
    <property type="component" value="Unassembled WGS sequence"/>
</dbReference>
<comment type="caution">
    <text evidence="1">The sequence shown here is derived from an EMBL/GenBank/DDBJ whole genome shotgun (WGS) entry which is preliminary data.</text>
</comment>
<evidence type="ECO:0000313" key="1">
    <source>
        <dbReference type="EMBL" id="KAH3798392.1"/>
    </source>
</evidence>
<reference evidence="1" key="1">
    <citation type="journal article" date="2019" name="bioRxiv">
        <title>The Genome of the Zebra Mussel, Dreissena polymorpha: A Resource for Invasive Species Research.</title>
        <authorList>
            <person name="McCartney M.A."/>
            <person name="Auch B."/>
            <person name="Kono T."/>
            <person name="Mallez S."/>
            <person name="Zhang Y."/>
            <person name="Obille A."/>
            <person name="Becker A."/>
            <person name="Abrahante J.E."/>
            <person name="Garbe J."/>
            <person name="Badalamenti J.P."/>
            <person name="Herman A."/>
            <person name="Mangelson H."/>
            <person name="Liachko I."/>
            <person name="Sullivan S."/>
            <person name="Sone E.D."/>
            <person name="Koren S."/>
            <person name="Silverstein K.A.T."/>
            <person name="Beckman K.B."/>
            <person name="Gohl D.M."/>
        </authorList>
    </citation>
    <scope>NUCLEOTIDE SEQUENCE</scope>
    <source>
        <strain evidence="1">Duluth1</strain>
        <tissue evidence="1">Whole animal</tissue>
    </source>
</reference>
<sequence length="73" mass="8244">MSMREQMWDKFLIQKNVSGQGGIQTRDLSFSKPAFYHYTTVSTRSSSAVFYSSAGLRVLSLIQSVKPHSAQRN</sequence>
<keyword evidence="2" id="KW-1185">Reference proteome</keyword>